<dbReference type="HOGENOM" id="CLU_077975_5_2_1"/>
<dbReference type="InParanoid" id="W5LWI1"/>
<dbReference type="PROSITE" id="PS50835">
    <property type="entry name" value="IG_LIKE"/>
    <property type="match status" value="1"/>
</dbReference>
<dbReference type="Pfam" id="PF07686">
    <property type="entry name" value="V-set"/>
    <property type="match status" value="1"/>
</dbReference>
<sequence>MSLSAGVLPVLMFVQHASCDVVLTQSSSEIGKPGQSLRLSCAVSGYSLTDSSYATGWIRQPSGKGLEWLALIYYDADTSYADSIKGRFTISKPGSSVYLQMNSLQSDDTAVYYCARRPQ</sequence>
<feature type="signal peptide" evidence="4">
    <location>
        <begin position="1"/>
        <end position="19"/>
    </location>
</feature>
<dbReference type="Proteomes" id="UP000018468">
    <property type="component" value="Unassembled WGS sequence"/>
</dbReference>
<dbReference type="GO" id="GO:0005576">
    <property type="term" value="C:extracellular region"/>
    <property type="evidence" value="ECO:0007669"/>
    <property type="project" value="UniProtKB-ARBA"/>
</dbReference>
<organism evidence="6 7">
    <name type="scientific">Lepisosteus oculatus</name>
    <name type="common">Spotted gar</name>
    <dbReference type="NCBI Taxonomy" id="7918"/>
    <lineage>
        <taxon>Eukaryota</taxon>
        <taxon>Metazoa</taxon>
        <taxon>Chordata</taxon>
        <taxon>Craniata</taxon>
        <taxon>Vertebrata</taxon>
        <taxon>Euteleostomi</taxon>
        <taxon>Actinopterygii</taxon>
        <taxon>Neopterygii</taxon>
        <taxon>Holostei</taxon>
        <taxon>Semionotiformes</taxon>
        <taxon>Lepisosteidae</taxon>
        <taxon>Lepisosteus</taxon>
    </lineage>
</organism>
<dbReference type="Ensembl" id="ENSLOCT00000000489.1">
    <property type="protein sequence ID" value="ENSLOCP00000000488.1"/>
    <property type="gene ID" value="ENSLOCG00000000447.1"/>
</dbReference>
<evidence type="ECO:0000313" key="6">
    <source>
        <dbReference type="Ensembl" id="ENSLOCP00000000488.1"/>
    </source>
</evidence>
<dbReference type="Bgee" id="ENSLOCG00000000447">
    <property type="expression patterns" value="Expressed in bone element and 6 other cell types or tissues"/>
</dbReference>
<protein>
    <recommendedName>
        <fullName evidence="5">Ig-like domain-containing protein</fullName>
    </recommendedName>
</protein>
<dbReference type="AlphaFoldDB" id="W5LWI1"/>
<reference evidence="6" key="3">
    <citation type="submission" date="2025-09" db="UniProtKB">
        <authorList>
            <consortium name="Ensembl"/>
        </authorList>
    </citation>
    <scope>IDENTIFICATION</scope>
</reference>
<dbReference type="OMA" id="EEIFICK"/>
<dbReference type="InterPro" id="IPR036179">
    <property type="entry name" value="Ig-like_dom_sf"/>
</dbReference>
<keyword evidence="4" id="KW-0732">Signal</keyword>
<name>W5LWI1_LEPOC</name>
<feature type="domain" description="Ig-like" evidence="5">
    <location>
        <begin position="9"/>
        <end position="119"/>
    </location>
</feature>
<dbReference type="STRING" id="7918.ENSLOCP00000000488"/>
<dbReference type="GeneTree" id="ENSGT01150000286938"/>
<keyword evidence="1" id="KW-0391">Immunity</keyword>
<dbReference type="PANTHER" id="PTHR23266">
    <property type="entry name" value="IMMUNOGLOBULIN HEAVY CHAIN"/>
    <property type="match status" value="1"/>
</dbReference>
<evidence type="ECO:0000256" key="1">
    <source>
        <dbReference type="ARBA" id="ARBA00022859"/>
    </source>
</evidence>
<dbReference type="GO" id="GO:0016064">
    <property type="term" value="P:immunoglobulin mediated immune response"/>
    <property type="evidence" value="ECO:0000318"/>
    <property type="project" value="GO_Central"/>
</dbReference>
<proteinExistence type="predicted"/>
<evidence type="ECO:0000313" key="7">
    <source>
        <dbReference type="Proteomes" id="UP000018468"/>
    </source>
</evidence>
<dbReference type="InterPro" id="IPR013783">
    <property type="entry name" value="Ig-like_fold"/>
</dbReference>
<dbReference type="GO" id="GO:0003823">
    <property type="term" value="F:antigen binding"/>
    <property type="evidence" value="ECO:0000318"/>
    <property type="project" value="GO_Central"/>
</dbReference>
<evidence type="ECO:0000256" key="2">
    <source>
        <dbReference type="ARBA" id="ARBA00023130"/>
    </source>
</evidence>
<evidence type="ECO:0000256" key="4">
    <source>
        <dbReference type="SAM" id="SignalP"/>
    </source>
</evidence>
<dbReference type="GO" id="GO:0019814">
    <property type="term" value="C:immunoglobulin complex"/>
    <property type="evidence" value="ECO:0007669"/>
    <property type="project" value="UniProtKB-KW"/>
</dbReference>
<feature type="chain" id="PRO_5004865216" description="Ig-like domain-containing protein" evidence="4">
    <location>
        <begin position="20"/>
        <end position="119"/>
    </location>
</feature>
<dbReference type="SUPFAM" id="SSF48726">
    <property type="entry name" value="Immunoglobulin"/>
    <property type="match status" value="1"/>
</dbReference>
<keyword evidence="2" id="KW-1064">Adaptive immunity</keyword>
<dbReference type="InterPro" id="IPR013106">
    <property type="entry name" value="Ig_V-set"/>
</dbReference>
<dbReference type="Gene3D" id="2.60.40.10">
    <property type="entry name" value="Immunoglobulins"/>
    <property type="match status" value="1"/>
</dbReference>
<dbReference type="InterPro" id="IPR050199">
    <property type="entry name" value="IgHV"/>
</dbReference>
<dbReference type="FunFam" id="2.60.40.10:FF:003552">
    <property type="match status" value="1"/>
</dbReference>
<dbReference type="SMART" id="SM00406">
    <property type="entry name" value="IGv"/>
    <property type="match status" value="1"/>
</dbReference>
<reference evidence="7" key="1">
    <citation type="submission" date="2011-12" db="EMBL/GenBank/DDBJ databases">
        <title>The Draft Genome of Lepisosteus oculatus.</title>
        <authorList>
            <consortium name="The Broad Institute Genome Assembly &amp; Analysis Group"/>
            <consortium name="Computational R&amp;D Group"/>
            <consortium name="and Sequencing Platform"/>
            <person name="Di Palma F."/>
            <person name="Alfoldi J."/>
            <person name="Johnson J."/>
            <person name="Berlin A."/>
            <person name="Gnerre S."/>
            <person name="Jaffe D."/>
            <person name="MacCallum I."/>
            <person name="Young S."/>
            <person name="Walker B.J."/>
            <person name="Lander E.S."/>
            <person name="Lindblad-Toh K."/>
        </authorList>
    </citation>
    <scope>NUCLEOTIDE SEQUENCE [LARGE SCALE GENOMIC DNA]</scope>
</reference>
<keyword evidence="3" id="KW-1280">Immunoglobulin</keyword>
<evidence type="ECO:0000259" key="5">
    <source>
        <dbReference type="PROSITE" id="PS50835"/>
    </source>
</evidence>
<dbReference type="eggNOG" id="ENOG502S5TB">
    <property type="taxonomic scope" value="Eukaryota"/>
</dbReference>
<dbReference type="InterPro" id="IPR007110">
    <property type="entry name" value="Ig-like_dom"/>
</dbReference>
<evidence type="ECO:0000256" key="3">
    <source>
        <dbReference type="ARBA" id="ARBA00043265"/>
    </source>
</evidence>
<keyword evidence="7" id="KW-1185">Reference proteome</keyword>
<reference evidence="6" key="2">
    <citation type="submission" date="2025-08" db="UniProtKB">
        <authorList>
            <consortium name="Ensembl"/>
        </authorList>
    </citation>
    <scope>IDENTIFICATION</scope>
</reference>
<accession>W5LWI1</accession>